<reference evidence="7 8" key="1">
    <citation type="submission" date="2024-07" db="EMBL/GenBank/DDBJ databases">
        <authorList>
            <person name="Hebao G."/>
        </authorList>
    </citation>
    <scope>NUCLEOTIDE SEQUENCE [LARGE SCALE GENOMIC DNA]</scope>
    <source>
        <strain evidence="7 8">ACCC 02193</strain>
    </source>
</reference>
<feature type="transmembrane region" description="Helical" evidence="5">
    <location>
        <begin position="364"/>
        <end position="382"/>
    </location>
</feature>
<feature type="transmembrane region" description="Helical" evidence="5">
    <location>
        <begin position="303"/>
        <end position="322"/>
    </location>
</feature>
<keyword evidence="8" id="KW-1185">Reference proteome</keyword>
<dbReference type="InterPro" id="IPR011701">
    <property type="entry name" value="MFS"/>
</dbReference>
<feature type="transmembrane region" description="Helical" evidence="5">
    <location>
        <begin position="110"/>
        <end position="135"/>
    </location>
</feature>
<name>A0ABV4E3S6_9GAMM</name>
<dbReference type="PANTHER" id="PTHR23514">
    <property type="entry name" value="BYPASS OF STOP CODON PROTEIN 6"/>
    <property type="match status" value="1"/>
</dbReference>
<dbReference type="EMBL" id="JBGFFX010000001">
    <property type="protein sequence ID" value="MEY8769516.1"/>
    <property type="molecule type" value="Genomic_DNA"/>
</dbReference>
<keyword evidence="4 5" id="KW-0472">Membrane</keyword>
<keyword evidence="2 5" id="KW-0812">Transmembrane</keyword>
<dbReference type="SUPFAM" id="SSF103473">
    <property type="entry name" value="MFS general substrate transporter"/>
    <property type="match status" value="1"/>
</dbReference>
<evidence type="ECO:0000256" key="2">
    <source>
        <dbReference type="ARBA" id="ARBA00022692"/>
    </source>
</evidence>
<gene>
    <name evidence="7" type="ORF">AB6T85_03550</name>
</gene>
<feature type="transmembrane region" description="Helical" evidence="5">
    <location>
        <begin position="147"/>
        <end position="167"/>
    </location>
</feature>
<dbReference type="CDD" id="cd17393">
    <property type="entry name" value="MFS_MosC_like"/>
    <property type="match status" value="1"/>
</dbReference>
<dbReference type="PROSITE" id="PS50850">
    <property type="entry name" value="MFS"/>
    <property type="match status" value="1"/>
</dbReference>
<dbReference type="PANTHER" id="PTHR23514:SF13">
    <property type="entry name" value="INNER MEMBRANE PROTEIN YBJJ"/>
    <property type="match status" value="1"/>
</dbReference>
<evidence type="ECO:0000256" key="4">
    <source>
        <dbReference type="ARBA" id="ARBA00023136"/>
    </source>
</evidence>
<feature type="transmembrane region" description="Helical" evidence="5">
    <location>
        <begin position="207"/>
        <end position="227"/>
    </location>
</feature>
<evidence type="ECO:0000256" key="1">
    <source>
        <dbReference type="ARBA" id="ARBA00004141"/>
    </source>
</evidence>
<comment type="subcellular location">
    <subcellularLocation>
        <location evidence="1">Membrane</location>
        <topology evidence="1">Multi-pass membrane protein</topology>
    </subcellularLocation>
</comment>
<organism evidence="7 8">
    <name type="scientific">Erwinia aeris</name>
    <dbReference type="NCBI Taxonomy" id="3239803"/>
    <lineage>
        <taxon>Bacteria</taxon>
        <taxon>Pseudomonadati</taxon>
        <taxon>Pseudomonadota</taxon>
        <taxon>Gammaproteobacteria</taxon>
        <taxon>Enterobacterales</taxon>
        <taxon>Erwiniaceae</taxon>
        <taxon>Erwinia</taxon>
    </lineage>
</organism>
<dbReference type="Gene3D" id="1.20.1250.20">
    <property type="entry name" value="MFS general substrate transporter like domains"/>
    <property type="match status" value="2"/>
</dbReference>
<feature type="transmembrane region" description="Helical" evidence="5">
    <location>
        <begin position="173"/>
        <end position="195"/>
    </location>
</feature>
<dbReference type="RefSeq" id="WP_369894812.1">
    <property type="nucleotide sequence ID" value="NZ_JBGFFX010000001.1"/>
</dbReference>
<feature type="transmembrane region" description="Helical" evidence="5">
    <location>
        <begin position="279"/>
        <end position="297"/>
    </location>
</feature>
<dbReference type="Proteomes" id="UP001565243">
    <property type="component" value="Unassembled WGS sequence"/>
</dbReference>
<feature type="domain" description="Major facilitator superfamily (MFS) profile" evidence="6">
    <location>
        <begin position="213"/>
        <end position="387"/>
    </location>
</feature>
<evidence type="ECO:0000256" key="3">
    <source>
        <dbReference type="ARBA" id="ARBA00022989"/>
    </source>
</evidence>
<dbReference type="InterPro" id="IPR020846">
    <property type="entry name" value="MFS_dom"/>
</dbReference>
<feature type="transmembrane region" description="Helical" evidence="5">
    <location>
        <begin position="85"/>
        <end position="104"/>
    </location>
</feature>
<dbReference type="InterPro" id="IPR036259">
    <property type="entry name" value="MFS_trans_sf"/>
</dbReference>
<comment type="caution">
    <text evidence="7">The sequence shown here is derived from an EMBL/GenBank/DDBJ whole genome shotgun (WGS) entry which is preliminary data.</text>
</comment>
<protein>
    <submittedName>
        <fullName evidence="7">MFS transporter</fullName>
    </submittedName>
</protein>
<evidence type="ECO:0000256" key="5">
    <source>
        <dbReference type="SAM" id="Phobius"/>
    </source>
</evidence>
<proteinExistence type="predicted"/>
<dbReference type="InterPro" id="IPR051788">
    <property type="entry name" value="MFS_Transporter"/>
</dbReference>
<feature type="transmembrane region" description="Helical" evidence="5">
    <location>
        <begin position="334"/>
        <end position="358"/>
    </location>
</feature>
<accession>A0ABV4E3S6</accession>
<keyword evidence="3 5" id="KW-1133">Transmembrane helix</keyword>
<evidence type="ECO:0000313" key="7">
    <source>
        <dbReference type="EMBL" id="MEY8769516.1"/>
    </source>
</evidence>
<feature type="transmembrane region" description="Helical" evidence="5">
    <location>
        <begin position="247"/>
        <end position="267"/>
    </location>
</feature>
<dbReference type="Pfam" id="PF07690">
    <property type="entry name" value="MFS_1"/>
    <property type="match status" value="2"/>
</dbReference>
<feature type="transmembrane region" description="Helical" evidence="5">
    <location>
        <begin position="56"/>
        <end position="73"/>
    </location>
</feature>
<feature type="transmembrane region" description="Helical" evidence="5">
    <location>
        <begin position="26"/>
        <end position="44"/>
    </location>
</feature>
<evidence type="ECO:0000313" key="8">
    <source>
        <dbReference type="Proteomes" id="UP001565243"/>
    </source>
</evidence>
<sequence>MPDHVDTLRQSAAETPARREQNATRAMFFVAGFATAGWSALVPFAKMNTGVNDGTLGMLLLCLGVGALVAMPLTGHLTTRFGCRAVMTVATLAFCLMLPLLSVIPSPVLLALALLVFGMGVGTTDCAMNVQAILVEKAAPKPMMSGFHGFYSLGGIAGAGAVSGLMASGLSPFAASLAAAVVSLLLLGYSFRGLLTYANPPEGPAFALPHGAVLTIGAICFAVFLAEGTVLDWSAVFLTEHRDMPDTLGGLGFACFATAMTVGRLTGDRIVARFGREKVVILGALTAAVGLALPVIVPSWHVALVGYMLIGIGCANIVPVMFTAIGRQKSMPQAAAVPAVTTLGYIGVLAGPATIGFVAHLSSLPVAFIMVTVLMLLVVALSRRVRM</sequence>
<evidence type="ECO:0000259" key="6">
    <source>
        <dbReference type="PROSITE" id="PS50850"/>
    </source>
</evidence>